<dbReference type="OrthoDB" id="5595751at2759"/>
<dbReference type="GO" id="GO:0004852">
    <property type="term" value="F:uroporphyrinogen-III synthase activity"/>
    <property type="evidence" value="ECO:0007669"/>
    <property type="project" value="InterPro"/>
</dbReference>
<dbReference type="GO" id="GO:0006782">
    <property type="term" value="P:protoporphyrinogen IX biosynthetic process"/>
    <property type="evidence" value="ECO:0007669"/>
    <property type="project" value="UniProtKB-UniPathway"/>
</dbReference>
<dbReference type="EMBL" id="SELW01000262">
    <property type="protein sequence ID" value="TID29756.1"/>
    <property type="molecule type" value="Genomic_DNA"/>
</dbReference>
<dbReference type="UniPathway" id="UPA00251">
    <property type="reaction ID" value="UER00320"/>
</dbReference>
<dbReference type="InterPro" id="IPR003754">
    <property type="entry name" value="4pyrrol_synth_uPrphyn_synth"/>
</dbReference>
<keyword evidence="3" id="KW-1185">Reference proteome</keyword>
<name>A0A4T0X350_9ASCO</name>
<accession>A0A4T0X350</accession>
<evidence type="ECO:0000313" key="2">
    <source>
        <dbReference type="EMBL" id="TID29756.1"/>
    </source>
</evidence>
<comment type="caution">
    <text evidence="2">The sequence shown here is derived from an EMBL/GenBank/DDBJ whole genome shotgun (WGS) entry which is preliminary data.</text>
</comment>
<organism evidence="2 3">
    <name type="scientific">Pichia inconspicua</name>
    <dbReference type="NCBI Taxonomy" id="52247"/>
    <lineage>
        <taxon>Eukaryota</taxon>
        <taxon>Fungi</taxon>
        <taxon>Dikarya</taxon>
        <taxon>Ascomycota</taxon>
        <taxon>Saccharomycotina</taxon>
        <taxon>Pichiomycetes</taxon>
        <taxon>Pichiales</taxon>
        <taxon>Pichiaceae</taxon>
        <taxon>Pichia</taxon>
    </lineage>
</organism>
<evidence type="ECO:0000259" key="1">
    <source>
        <dbReference type="Pfam" id="PF02602"/>
    </source>
</evidence>
<dbReference type="Gene3D" id="3.40.50.10090">
    <property type="match status" value="2"/>
</dbReference>
<evidence type="ECO:0000313" key="3">
    <source>
        <dbReference type="Proteomes" id="UP000307173"/>
    </source>
</evidence>
<dbReference type="Pfam" id="PF02602">
    <property type="entry name" value="HEM4"/>
    <property type="match status" value="1"/>
</dbReference>
<dbReference type="SUPFAM" id="SSF69618">
    <property type="entry name" value="HemD-like"/>
    <property type="match status" value="1"/>
</dbReference>
<dbReference type="GO" id="GO:0005829">
    <property type="term" value="C:cytosol"/>
    <property type="evidence" value="ECO:0007669"/>
    <property type="project" value="TreeGrafter"/>
</dbReference>
<dbReference type="CDD" id="cd06578">
    <property type="entry name" value="HemD"/>
    <property type="match status" value="1"/>
</dbReference>
<dbReference type="AlphaFoldDB" id="A0A4T0X350"/>
<reference evidence="2 3" key="1">
    <citation type="journal article" date="2019" name="Front. Genet.">
        <title>Whole-Genome Sequencing of the Opportunistic Yeast Pathogen Candida inconspicua Uncovers Its Hybrid Origin.</title>
        <authorList>
            <person name="Mixao V."/>
            <person name="Hansen A.P."/>
            <person name="Saus E."/>
            <person name="Boekhout T."/>
            <person name="Lass-Florl C."/>
            <person name="Gabaldon T."/>
        </authorList>
    </citation>
    <scope>NUCLEOTIDE SEQUENCE [LARGE SCALE GENOMIC DNA]</scope>
    <source>
        <strain evidence="2 3">CBS 180</strain>
    </source>
</reference>
<dbReference type="PANTHER" id="PTHR12390:SF0">
    <property type="entry name" value="UROPORPHYRINOGEN-III SYNTHASE"/>
    <property type="match status" value="1"/>
</dbReference>
<dbReference type="GO" id="GO:0006780">
    <property type="term" value="P:uroporphyrinogen III biosynthetic process"/>
    <property type="evidence" value="ECO:0007669"/>
    <property type="project" value="InterPro"/>
</dbReference>
<proteinExistence type="predicted"/>
<dbReference type="InterPro" id="IPR036108">
    <property type="entry name" value="4pyrrol_syn_uPrphyn_synt_sf"/>
</dbReference>
<feature type="domain" description="Tetrapyrrole biosynthesis uroporphyrinogen III synthase" evidence="1">
    <location>
        <begin position="19"/>
        <end position="255"/>
    </location>
</feature>
<protein>
    <recommendedName>
        <fullName evidence="1">Tetrapyrrole biosynthesis uroporphyrinogen III synthase domain-containing protein</fullName>
    </recommendedName>
</protein>
<dbReference type="Proteomes" id="UP000307173">
    <property type="component" value="Unassembled WGS sequence"/>
</dbReference>
<gene>
    <name evidence="2" type="ORF">CANINC_001674</name>
</gene>
<dbReference type="STRING" id="52247.A0A4T0X350"/>
<dbReference type="InterPro" id="IPR039793">
    <property type="entry name" value="UROS/Hem4"/>
</dbReference>
<dbReference type="PANTHER" id="PTHR12390">
    <property type="entry name" value="UROPORPHYRINOGEN III SYNTHASE"/>
    <property type="match status" value="1"/>
</dbReference>
<sequence length="260" mass="29187">MVKKTIILLKNATVPSDPYQEIFVSNNYETYFVPLLSHSSVNQELIIEFLTSPEFLFEYKGIIITSQRCIESLDAVLSKIQDESIINQILSKTAYTVGPATFDVLDKLGFKDIRGGIMAGNGAALSELIINDPLFKEGSTKILFLTGETRKDIIPRKLLIANFELKELVAYKTDIMDDVVDRYDALYQSIKDTKNEKWIVFFSPQGTNYITTHLAENKAGFKIASIGPTTEEYLTEKGLCPDYVAKKPNAQSLFEGIESK</sequence>